<dbReference type="KEGG" id="psco:LY89DRAFT_784367"/>
<dbReference type="PANTHER" id="PTHR34502">
    <property type="entry name" value="DUF6594 DOMAIN-CONTAINING PROTEIN-RELATED"/>
    <property type="match status" value="1"/>
</dbReference>
<feature type="transmembrane region" description="Helical" evidence="2">
    <location>
        <begin position="188"/>
        <end position="209"/>
    </location>
</feature>
<feature type="transmembrane region" description="Helical" evidence="2">
    <location>
        <begin position="159"/>
        <end position="182"/>
    </location>
</feature>
<dbReference type="InterPro" id="IPR046529">
    <property type="entry name" value="DUF6594"/>
</dbReference>
<keyword evidence="2" id="KW-0472">Membrane</keyword>
<feature type="compositionally biased region" description="Basic and acidic residues" evidence="1">
    <location>
        <begin position="1"/>
        <end position="18"/>
    </location>
</feature>
<dbReference type="PANTHER" id="PTHR34502:SF3">
    <property type="entry name" value="DUF6594 DOMAIN-CONTAINING PROTEIN"/>
    <property type="match status" value="1"/>
</dbReference>
<feature type="transmembrane region" description="Helical" evidence="2">
    <location>
        <begin position="216"/>
        <end position="234"/>
    </location>
</feature>
<feature type="domain" description="DUF6594" evidence="3">
    <location>
        <begin position="3"/>
        <end position="228"/>
    </location>
</feature>
<dbReference type="AlphaFoldDB" id="A0A194X2K2"/>
<dbReference type="EMBL" id="KQ947420">
    <property type="protein sequence ID" value="KUJ14420.1"/>
    <property type="molecule type" value="Genomic_DNA"/>
</dbReference>
<sequence>MSSLTEKETKLKELDKSDAAGGPDTNYRLKTRWHKEGLDTTRRELESDIEEELLKYTTLLEKFAFVKSLSPTPTRDHNSVFKWIWSNNPVDPGEDDWIFHADDFASIVTPRRNRFESFILSHLDGWPNSWFKKMLQTSKQLSQTKDTAVKYYCKARINILARLIAVFLAVIILFIPVILFFLTPMSRVWMAVVVLAFVFIFSVMISCVTDAGDKEIFIGTATYCAVLVTFLGNLQGPTK</sequence>
<dbReference type="OrthoDB" id="3533814at2759"/>
<evidence type="ECO:0000313" key="5">
    <source>
        <dbReference type="Proteomes" id="UP000070700"/>
    </source>
</evidence>
<evidence type="ECO:0000256" key="1">
    <source>
        <dbReference type="SAM" id="MobiDB-lite"/>
    </source>
</evidence>
<accession>A0A194X2K2</accession>
<keyword evidence="2" id="KW-0812">Transmembrane</keyword>
<dbReference type="STRING" id="149040.A0A194X2K2"/>
<dbReference type="RefSeq" id="XP_018068775.1">
    <property type="nucleotide sequence ID" value="XM_018222781.1"/>
</dbReference>
<evidence type="ECO:0000256" key="2">
    <source>
        <dbReference type="SAM" id="Phobius"/>
    </source>
</evidence>
<keyword evidence="2" id="KW-1133">Transmembrane helix</keyword>
<dbReference type="Proteomes" id="UP000070700">
    <property type="component" value="Unassembled WGS sequence"/>
</dbReference>
<feature type="region of interest" description="Disordered" evidence="1">
    <location>
        <begin position="1"/>
        <end position="28"/>
    </location>
</feature>
<proteinExistence type="predicted"/>
<dbReference type="Pfam" id="PF20237">
    <property type="entry name" value="DUF6594"/>
    <property type="match status" value="1"/>
</dbReference>
<keyword evidence="5" id="KW-1185">Reference proteome</keyword>
<organism evidence="4 5">
    <name type="scientific">Mollisia scopiformis</name>
    <name type="common">Conifer needle endophyte fungus</name>
    <name type="synonym">Phialocephala scopiformis</name>
    <dbReference type="NCBI Taxonomy" id="149040"/>
    <lineage>
        <taxon>Eukaryota</taxon>
        <taxon>Fungi</taxon>
        <taxon>Dikarya</taxon>
        <taxon>Ascomycota</taxon>
        <taxon>Pezizomycotina</taxon>
        <taxon>Leotiomycetes</taxon>
        <taxon>Helotiales</taxon>
        <taxon>Mollisiaceae</taxon>
        <taxon>Mollisia</taxon>
    </lineage>
</organism>
<dbReference type="InParanoid" id="A0A194X2K2"/>
<name>A0A194X2K2_MOLSC</name>
<evidence type="ECO:0000259" key="3">
    <source>
        <dbReference type="Pfam" id="PF20237"/>
    </source>
</evidence>
<reference evidence="4 5" key="1">
    <citation type="submission" date="2015-10" db="EMBL/GenBank/DDBJ databases">
        <title>Full genome of DAOMC 229536 Phialocephala scopiformis, a fungal endophyte of spruce producing the potent anti-insectan compound rugulosin.</title>
        <authorList>
            <consortium name="DOE Joint Genome Institute"/>
            <person name="Walker A.K."/>
            <person name="Frasz S.L."/>
            <person name="Seifert K.A."/>
            <person name="Miller J.D."/>
            <person name="Mondo S.J."/>
            <person name="Labutti K."/>
            <person name="Lipzen A."/>
            <person name="Dockter R."/>
            <person name="Kennedy M."/>
            <person name="Grigoriev I.V."/>
            <person name="Spatafora J.W."/>
        </authorList>
    </citation>
    <scope>NUCLEOTIDE SEQUENCE [LARGE SCALE GENOMIC DNA]</scope>
    <source>
        <strain evidence="4 5">CBS 120377</strain>
    </source>
</reference>
<protein>
    <recommendedName>
        <fullName evidence="3">DUF6594 domain-containing protein</fullName>
    </recommendedName>
</protein>
<gene>
    <name evidence="4" type="ORF">LY89DRAFT_784367</name>
</gene>
<evidence type="ECO:0000313" key="4">
    <source>
        <dbReference type="EMBL" id="KUJ14420.1"/>
    </source>
</evidence>
<dbReference type="GeneID" id="28832507"/>